<dbReference type="EMBL" id="WRXO01000006">
    <property type="protein sequence ID" value="MVT43090.1"/>
    <property type="molecule type" value="Genomic_DNA"/>
</dbReference>
<dbReference type="Proteomes" id="UP000468388">
    <property type="component" value="Unassembled WGS sequence"/>
</dbReference>
<evidence type="ECO:0000313" key="3">
    <source>
        <dbReference type="Proteomes" id="UP000468388"/>
    </source>
</evidence>
<sequence>MTSGNQGEIPGTNSKPLEKLNTLNHSVAVGADIGGSHITTALIDLENRALIAGSYYRTHIDANGSAEDIIRNWAEVIRKSMAAATGTYKIGIAMPGPFDYEKGISFITGLHKYESLYGLNVKDLLAVALQIQPQHIKMANDASCFLRGELFGGAVKGELNVTGLTLGTGFGSAIAENGIVRDGSYFDLPFLEARAEDYFCSRWLVKRYHELSGRQVANVKEITLSSDIYTTTVFHEFGINLALFLSTLDKVPERVLLGGNIAQTYQLFNPGLQEGLNEKGLNISFVLSTLDENAALLGAVTI</sequence>
<comment type="similarity">
    <text evidence="1">Belongs to the ROK (NagC/XylR) family.</text>
</comment>
<evidence type="ECO:0000313" key="2">
    <source>
        <dbReference type="EMBL" id="MVT43090.1"/>
    </source>
</evidence>
<protein>
    <submittedName>
        <fullName evidence="2">ROK family protein</fullName>
    </submittedName>
</protein>
<dbReference type="CDD" id="cd23763">
    <property type="entry name" value="ASKHA_ATPase_ROK"/>
    <property type="match status" value="1"/>
</dbReference>
<dbReference type="PANTHER" id="PTHR18964">
    <property type="entry name" value="ROK (REPRESSOR, ORF, KINASE) FAMILY"/>
    <property type="match status" value="1"/>
</dbReference>
<name>A0A6N8JD07_9BACT</name>
<dbReference type="SUPFAM" id="SSF53067">
    <property type="entry name" value="Actin-like ATPase domain"/>
    <property type="match status" value="1"/>
</dbReference>
<dbReference type="PANTHER" id="PTHR18964:SF149">
    <property type="entry name" value="BIFUNCTIONAL UDP-N-ACETYLGLUCOSAMINE 2-EPIMERASE_N-ACETYLMANNOSAMINE KINASE"/>
    <property type="match status" value="1"/>
</dbReference>
<accession>A0A6N8JD07</accession>
<evidence type="ECO:0000256" key="1">
    <source>
        <dbReference type="ARBA" id="ARBA00006479"/>
    </source>
</evidence>
<dbReference type="Pfam" id="PF00480">
    <property type="entry name" value="ROK"/>
    <property type="match status" value="1"/>
</dbReference>
<organism evidence="2 3">
    <name type="scientific">Chitinophaga oryziterrae</name>
    <dbReference type="NCBI Taxonomy" id="1031224"/>
    <lineage>
        <taxon>Bacteria</taxon>
        <taxon>Pseudomonadati</taxon>
        <taxon>Bacteroidota</taxon>
        <taxon>Chitinophagia</taxon>
        <taxon>Chitinophagales</taxon>
        <taxon>Chitinophagaceae</taxon>
        <taxon>Chitinophaga</taxon>
    </lineage>
</organism>
<dbReference type="Gene3D" id="3.30.420.40">
    <property type="match status" value="2"/>
</dbReference>
<dbReference type="AlphaFoldDB" id="A0A6N8JD07"/>
<reference evidence="2 3" key="1">
    <citation type="submission" date="2019-12" db="EMBL/GenBank/DDBJ databases">
        <title>The draft genomic sequence of strain Chitinophaga oryziterrae JCM 16595.</title>
        <authorList>
            <person name="Zhang X."/>
        </authorList>
    </citation>
    <scope>NUCLEOTIDE SEQUENCE [LARGE SCALE GENOMIC DNA]</scope>
    <source>
        <strain evidence="2 3">JCM 16595</strain>
    </source>
</reference>
<dbReference type="InterPro" id="IPR000600">
    <property type="entry name" value="ROK"/>
</dbReference>
<gene>
    <name evidence="2" type="ORF">GO495_21005</name>
</gene>
<proteinExistence type="inferred from homology"/>
<keyword evidence="3" id="KW-1185">Reference proteome</keyword>
<dbReference type="InterPro" id="IPR043129">
    <property type="entry name" value="ATPase_NBD"/>
</dbReference>
<comment type="caution">
    <text evidence="2">The sequence shown here is derived from an EMBL/GenBank/DDBJ whole genome shotgun (WGS) entry which is preliminary data.</text>
</comment>